<reference evidence="1" key="2">
    <citation type="journal article" date="2015" name="Fish Shellfish Immunol.">
        <title>Early steps in the European eel (Anguilla anguilla)-Vibrio vulnificus interaction in the gills: Role of the RtxA13 toxin.</title>
        <authorList>
            <person name="Callol A."/>
            <person name="Pajuelo D."/>
            <person name="Ebbesson L."/>
            <person name="Teles M."/>
            <person name="MacKenzie S."/>
            <person name="Amaro C."/>
        </authorList>
    </citation>
    <scope>NUCLEOTIDE SEQUENCE</scope>
</reference>
<reference evidence="1" key="1">
    <citation type="submission" date="2014-11" db="EMBL/GenBank/DDBJ databases">
        <authorList>
            <person name="Amaro Gonzalez C."/>
        </authorList>
    </citation>
    <scope>NUCLEOTIDE SEQUENCE</scope>
</reference>
<evidence type="ECO:0000313" key="1">
    <source>
        <dbReference type="EMBL" id="JAH85683.1"/>
    </source>
</evidence>
<name>A0A0E9W866_ANGAN</name>
<dbReference type="EMBL" id="GBXM01022894">
    <property type="protein sequence ID" value="JAH85683.1"/>
    <property type="molecule type" value="Transcribed_RNA"/>
</dbReference>
<dbReference type="AlphaFoldDB" id="A0A0E9W866"/>
<proteinExistence type="predicted"/>
<organism evidence="1">
    <name type="scientific">Anguilla anguilla</name>
    <name type="common">European freshwater eel</name>
    <name type="synonym">Muraena anguilla</name>
    <dbReference type="NCBI Taxonomy" id="7936"/>
    <lineage>
        <taxon>Eukaryota</taxon>
        <taxon>Metazoa</taxon>
        <taxon>Chordata</taxon>
        <taxon>Craniata</taxon>
        <taxon>Vertebrata</taxon>
        <taxon>Euteleostomi</taxon>
        <taxon>Actinopterygii</taxon>
        <taxon>Neopterygii</taxon>
        <taxon>Teleostei</taxon>
        <taxon>Anguilliformes</taxon>
        <taxon>Anguillidae</taxon>
        <taxon>Anguilla</taxon>
    </lineage>
</organism>
<accession>A0A0E9W866</accession>
<protein>
    <submittedName>
        <fullName evidence="1">Uncharacterized protein</fullName>
    </submittedName>
</protein>
<sequence>MNERRYQTTAYLSQSNPKCKNQKTAEYSKEPEMKCRTPDLDAGFRCPLPTVTGFFLRCPKTDC</sequence>